<sequence>MNSSTLKQSTYSLGKSVMPSKPSHFQKFWSLKTVPKNIAPKEGAEARKAAKLEEVLSMRRLQIGEDLRIFLVEAKKFSSATNLKTLEPQAIAECTATLYLSGRKSMTWCLTDGISWIFGAVDIEGSTGSKKVYRADALKYNTAEAGGQVKFSEKTLADIFSVLVFWVSPICSKEDGLRLMLLPRPLLTLRV</sequence>
<proteinExistence type="predicted"/>
<organism evidence="1 2">
    <name type="scientific">Crepidotus variabilis</name>
    <dbReference type="NCBI Taxonomy" id="179855"/>
    <lineage>
        <taxon>Eukaryota</taxon>
        <taxon>Fungi</taxon>
        <taxon>Dikarya</taxon>
        <taxon>Basidiomycota</taxon>
        <taxon>Agaricomycotina</taxon>
        <taxon>Agaricomycetes</taxon>
        <taxon>Agaricomycetidae</taxon>
        <taxon>Agaricales</taxon>
        <taxon>Agaricineae</taxon>
        <taxon>Crepidotaceae</taxon>
        <taxon>Crepidotus</taxon>
    </lineage>
</organism>
<reference evidence="1" key="1">
    <citation type="submission" date="2020-11" db="EMBL/GenBank/DDBJ databases">
        <authorList>
            <consortium name="DOE Joint Genome Institute"/>
            <person name="Ahrendt S."/>
            <person name="Riley R."/>
            <person name="Andreopoulos W."/>
            <person name="Labutti K."/>
            <person name="Pangilinan J."/>
            <person name="Ruiz-Duenas F.J."/>
            <person name="Barrasa J.M."/>
            <person name="Sanchez-Garcia M."/>
            <person name="Camarero S."/>
            <person name="Miyauchi S."/>
            <person name="Serrano A."/>
            <person name="Linde D."/>
            <person name="Babiker R."/>
            <person name="Drula E."/>
            <person name="Ayuso-Fernandez I."/>
            <person name="Pacheco R."/>
            <person name="Padilla G."/>
            <person name="Ferreira P."/>
            <person name="Barriuso J."/>
            <person name="Kellner H."/>
            <person name="Castanera R."/>
            <person name="Alfaro M."/>
            <person name="Ramirez L."/>
            <person name="Pisabarro A.G."/>
            <person name="Kuo A."/>
            <person name="Tritt A."/>
            <person name="Lipzen A."/>
            <person name="He G."/>
            <person name="Yan M."/>
            <person name="Ng V."/>
            <person name="Cullen D."/>
            <person name="Martin F."/>
            <person name="Rosso M.-N."/>
            <person name="Henrissat B."/>
            <person name="Hibbett D."/>
            <person name="Martinez A.T."/>
            <person name="Grigoriev I.V."/>
        </authorList>
    </citation>
    <scope>NUCLEOTIDE SEQUENCE</scope>
    <source>
        <strain evidence="1">CBS 506.95</strain>
    </source>
</reference>
<dbReference type="OrthoDB" id="3071638at2759"/>
<evidence type="ECO:0000313" key="1">
    <source>
        <dbReference type="EMBL" id="KAF9523420.1"/>
    </source>
</evidence>
<gene>
    <name evidence="1" type="ORF">CPB83DRAFT_690966</name>
</gene>
<dbReference type="AlphaFoldDB" id="A0A9P6E6K2"/>
<keyword evidence="2" id="KW-1185">Reference proteome</keyword>
<protein>
    <submittedName>
        <fullName evidence="1">Uncharacterized protein</fullName>
    </submittedName>
</protein>
<accession>A0A9P6E6K2</accession>
<name>A0A9P6E6K2_9AGAR</name>
<dbReference type="EMBL" id="MU157918">
    <property type="protein sequence ID" value="KAF9523420.1"/>
    <property type="molecule type" value="Genomic_DNA"/>
</dbReference>
<dbReference type="Proteomes" id="UP000807306">
    <property type="component" value="Unassembled WGS sequence"/>
</dbReference>
<evidence type="ECO:0000313" key="2">
    <source>
        <dbReference type="Proteomes" id="UP000807306"/>
    </source>
</evidence>
<comment type="caution">
    <text evidence="1">The sequence shown here is derived from an EMBL/GenBank/DDBJ whole genome shotgun (WGS) entry which is preliminary data.</text>
</comment>